<keyword evidence="5" id="KW-0645">Protease</keyword>
<dbReference type="SUPFAM" id="SSF55486">
    <property type="entry name" value="Metalloproteases ('zincins'), catalytic domain"/>
    <property type="match status" value="1"/>
</dbReference>
<keyword evidence="10" id="KW-0482">Metalloprotease</keyword>
<organism evidence="15 16">
    <name type="scientific">Marinicella litoralis</name>
    <dbReference type="NCBI Taxonomy" id="644220"/>
    <lineage>
        <taxon>Bacteria</taxon>
        <taxon>Pseudomonadati</taxon>
        <taxon>Pseudomonadota</taxon>
        <taxon>Gammaproteobacteria</taxon>
        <taxon>Lysobacterales</taxon>
        <taxon>Marinicellaceae</taxon>
        <taxon>Marinicella</taxon>
    </lineage>
</organism>
<evidence type="ECO:0000313" key="16">
    <source>
        <dbReference type="Proteomes" id="UP000295724"/>
    </source>
</evidence>
<evidence type="ECO:0000256" key="3">
    <source>
        <dbReference type="ARBA" id="ARBA00006006"/>
    </source>
</evidence>
<gene>
    <name evidence="15" type="ORF">C8D91_1123</name>
</gene>
<dbReference type="OrthoDB" id="614750at2"/>
<dbReference type="Pfam" id="PF02225">
    <property type="entry name" value="PA"/>
    <property type="match status" value="1"/>
</dbReference>
<feature type="domain" description="PA" evidence="13">
    <location>
        <begin position="434"/>
        <end position="506"/>
    </location>
</feature>
<evidence type="ECO:0000313" key="15">
    <source>
        <dbReference type="EMBL" id="TDR22631.1"/>
    </source>
</evidence>
<dbReference type="InterPro" id="IPR046450">
    <property type="entry name" value="PA_dom_sf"/>
</dbReference>
<keyword evidence="9" id="KW-0862">Zinc</keyword>
<comment type="similarity">
    <text evidence="3">Belongs to the peptidase M36 family.</text>
</comment>
<evidence type="ECO:0000256" key="10">
    <source>
        <dbReference type="ARBA" id="ARBA00023049"/>
    </source>
</evidence>
<feature type="chain" id="PRO_5020879572" evidence="12">
    <location>
        <begin position="24"/>
        <end position="755"/>
    </location>
</feature>
<dbReference type="PANTHER" id="PTHR33478:SF1">
    <property type="entry name" value="EXTRACELLULAR METALLOPROTEINASE MEP"/>
    <property type="match status" value="1"/>
</dbReference>
<dbReference type="CDD" id="cd04818">
    <property type="entry name" value="PA_subtilisin_1"/>
    <property type="match status" value="1"/>
</dbReference>
<evidence type="ECO:0000256" key="11">
    <source>
        <dbReference type="ARBA" id="ARBA00023145"/>
    </source>
</evidence>
<keyword evidence="7 12" id="KW-0732">Signal</keyword>
<reference evidence="15 16" key="1">
    <citation type="submission" date="2019-03" db="EMBL/GenBank/DDBJ databases">
        <title>Genomic Encyclopedia of Type Strains, Phase IV (KMG-IV): sequencing the most valuable type-strain genomes for metagenomic binning, comparative biology and taxonomic classification.</title>
        <authorList>
            <person name="Goeker M."/>
        </authorList>
    </citation>
    <scope>NUCLEOTIDE SEQUENCE [LARGE SCALE GENOMIC DNA]</scope>
    <source>
        <strain evidence="15 16">DSM 25488</strain>
    </source>
</reference>
<dbReference type="CDD" id="cd09596">
    <property type="entry name" value="M36"/>
    <property type="match status" value="1"/>
</dbReference>
<accession>A0A4V3DIM1</accession>
<dbReference type="Gene3D" id="3.50.30.30">
    <property type="match status" value="1"/>
</dbReference>
<dbReference type="Gene3D" id="3.10.170.10">
    <property type="match status" value="1"/>
</dbReference>
<evidence type="ECO:0000256" key="2">
    <source>
        <dbReference type="ARBA" id="ARBA00004613"/>
    </source>
</evidence>
<dbReference type="InterPro" id="IPR027268">
    <property type="entry name" value="Peptidase_M4/M1_CTD_sf"/>
</dbReference>
<evidence type="ECO:0000256" key="8">
    <source>
        <dbReference type="ARBA" id="ARBA00022801"/>
    </source>
</evidence>
<keyword evidence="11" id="KW-0865">Zymogen</keyword>
<dbReference type="Pfam" id="PF02128">
    <property type="entry name" value="Peptidase_M36"/>
    <property type="match status" value="1"/>
</dbReference>
<comment type="cofactor">
    <cofactor evidence="1">
        <name>Zn(2+)</name>
        <dbReference type="ChEBI" id="CHEBI:29105"/>
    </cofactor>
</comment>
<evidence type="ECO:0000256" key="7">
    <source>
        <dbReference type="ARBA" id="ARBA00022729"/>
    </source>
</evidence>
<evidence type="ECO:0000256" key="1">
    <source>
        <dbReference type="ARBA" id="ARBA00001947"/>
    </source>
</evidence>
<evidence type="ECO:0000256" key="9">
    <source>
        <dbReference type="ARBA" id="ARBA00022833"/>
    </source>
</evidence>
<dbReference type="Pfam" id="PF07504">
    <property type="entry name" value="FTP"/>
    <property type="match status" value="1"/>
</dbReference>
<keyword evidence="16" id="KW-1185">Reference proteome</keyword>
<feature type="signal peptide" evidence="12">
    <location>
        <begin position="1"/>
        <end position="23"/>
    </location>
</feature>
<dbReference type="RefSeq" id="WP_099019257.1">
    <property type="nucleotide sequence ID" value="NZ_NIHB01000002.1"/>
</dbReference>
<dbReference type="EMBL" id="SNZB01000002">
    <property type="protein sequence ID" value="TDR22631.1"/>
    <property type="molecule type" value="Genomic_DNA"/>
</dbReference>
<dbReference type="InterPro" id="IPR011096">
    <property type="entry name" value="FTP_domain"/>
</dbReference>
<protein>
    <submittedName>
        <fullName evidence="15">Fungalysin/thermolysin propeptide</fullName>
    </submittedName>
</protein>
<comment type="caution">
    <text evidence="15">The sequence shown here is derived from an EMBL/GenBank/DDBJ whole genome shotgun (WGS) entry which is preliminary data.</text>
</comment>
<evidence type="ECO:0000256" key="5">
    <source>
        <dbReference type="ARBA" id="ARBA00022670"/>
    </source>
</evidence>
<sequence length="755" mass="80509">MKIKTVMLATACGALLCASNTFASSAQLYPAEDARTLLVNQLSNLNVTNKDVQDAAITSHYLSEKNGISHLVFKQQLNGIEVHKGLIQLNLDQQGKILNLHNLFVNNLAAKAPQVSPFIAADQAILNAAQELGIVTRLPAYLINQSQSSNRAAVYLDEDISSAEIPVKLMYQKQGDELRLSWDLQIQSGGNWWSMRVDTLTGQVIDQVNWTADASYDVIPLPNESPADNGYQLETMVDPHDLTASPFGWHDIDGSAGAEFTDTRGNNVYAQDDLDANNSGGGRPDGGANLLFDVPWNPAVDPDEEQNLDAAIVNLFYWNNVIHDVMYFYGFDEAAGNFQENNYGNNGLGSDAVNADAQDGSGTNNANFSTPPDGSNPRMQMFYFSGTPDLLVHSPPAIAGSYTAAGASFGAPITSTPLNGIVEAADDNTGTVSDACEALVGFTSGRIALIDRGGCEFGVKVLNAENAGAIGAIVANNQGDSILNMGPGAQGANVTIPALMVGQTDGGIIRAQLDNNVDVDMVKTNADRDSDFDNGIIIHEYGHGISNRLTGGPSQSSCLTSSEQMGEGWSDFFALVMTADPNDTALEARPMGSYATQNPGGIRTYPYSTNMNVNLHTFGDLADANGSPHFVGSIWAQMLWEVYWNLVDKYGYDADLYNGSGGNNLALQLVMDGLKLQPCDPGFIDGRDAVLLADQNNSAGANQCEIWHGFAKRGLGVGASSGSVNVTGDETESYEVPVECEVSDVIFADSFDLVP</sequence>
<keyword evidence="4" id="KW-0964">Secreted</keyword>
<keyword evidence="8" id="KW-0378">Hydrolase</keyword>
<dbReference type="GO" id="GO:0004222">
    <property type="term" value="F:metalloendopeptidase activity"/>
    <property type="evidence" value="ECO:0007669"/>
    <property type="project" value="InterPro"/>
</dbReference>
<dbReference type="InterPro" id="IPR003137">
    <property type="entry name" value="PA_domain"/>
</dbReference>
<dbReference type="SUPFAM" id="SSF52025">
    <property type="entry name" value="PA domain"/>
    <property type="match status" value="1"/>
</dbReference>
<comment type="subcellular location">
    <subcellularLocation>
        <location evidence="2">Secreted</location>
    </subcellularLocation>
</comment>
<evidence type="ECO:0000256" key="4">
    <source>
        <dbReference type="ARBA" id="ARBA00022525"/>
    </source>
</evidence>
<evidence type="ECO:0000259" key="14">
    <source>
        <dbReference type="Pfam" id="PF07504"/>
    </source>
</evidence>
<dbReference type="GO" id="GO:0008270">
    <property type="term" value="F:zinc ion binding"/>
    <property type="evidence" value="ECO:0007669"/>
    <property type="project" value="InterPro"/>
</dbReference>
<dbReference type="GO" id="GO:0006508">
    <property type="term" value="P:proteolysis"/>
    <property type="evidence" value="ECO:0007669"/>
    <property type="project" value="UniProtKB-KW"/>
</dbReference>
<dbReference type="Proteomes" id="UP000295724">
    <property type="component" value="Unassembled WGS sequence"/>
</dbReference>
<dbReference type="AlphaFoldDB" id="A0A4V3DIM1"/>
<evidence type="ECO:0000259" key="13">
    <source>
        <dbReference type="Pfam" id="PF02225"/>
    </source>
</evidence>
<dbReference type="GO" id="GO:0005615">
    <property type="term" value="C:extracellular space"/>
    <property type="evidence" value="ECO:0007669"/>
    <property type="project" value="InterPro"/>
</dbReference>
<dbReference type="InterPro" id="IPR001842">
    <property type="entry name" value="Peptidase_M36"/>
</dbReference>
<dbReference type="Gene3D" id="1.10.390.10">
    <property type="entry name" value="Neutral Protease Domain 2"/>
    <property type="match status" value="1"/>
</dbReference>
<dbReference type="InterPro" id="IPR050371">
    <property type="entry name" value="Fungal_virulence_M36"/>
</dbReference>
<evidence type="ECO:0000256" key="12">
    <source>
        <dbReference type="SAM" id="SignalP"/>
    </source>
</evidence>
<dbReference type="PRINTS" id="PR00999">
    <property type="entry name" value="FUNGALYSIN"/>
</dbReference>
<dbReference type="PANTHER" id="PTHR33478">
    <property type="entry name" value="EXTRACELLULAR METALLOPROTEINASE MEP"/>
    <property type="match status" value="1"/>
</dbReference>
<feature type="domain" description="FTP" evidence="14">
    <location>
        <begin position="65"/>
        <end position="102"/>
    </location>
</feature>
<proteinExistence type="inferred from homology"/>
<keyword evidence="6" id="KW-0479">Metal-binding</keyword>
<name>A0A4V3DIM1_9GAMM</name>
<evidence type="ECO:0000256" key="6">
    <source>
        <dbReference type="ARBA" id="ARBA00022723"/>
    </source>
</evidence>